<keyword evidence="21" id="KW-0393">Immunoglobulin domain</keyword>
<dbReference type="SMART" id="SM00408">
    <property type="entry name" value="IGc2"/>
    <property type="match status" value="1"/>
</dbReference>
<dbReference type="SUPFAM" id="SSF49265">
    <property type="entry name" value="Fibronectin type III"/>
    <property type="match status" value="1"/>
</dbReference>
<evidence type="ECO:0000256" key="8">
    <source>
        <dbReference type="ARBA" id="ARBA00022737"/>
    </source>
</evidence>
<dbReference type="Pfam" id="PF07714">
    <property type="entry name" value="PK_Tyr_Ser-Thr"/>
    <property type="match status" value="1"/>
</dbReference>
<keyword evidence="35" id="KW-1185">Reference proteome</keyword>
<dbReference type="InterPro" id="IPR007110">
    <property type="entry name" value="Ig-like_dom"/>
</dbReference>
<dbReference type="PANTHER" id="PTHR24416">
    <property type="entry name" value="TYROSINE-PROTEIN KINASE RECEPTOR"/>
    <property type="match status" value="1"/>
</dbReference>
<keyword evidence="6" id="KW-0808">Transferase</keyword>
<feature type="domain" description="Fibronectin type-III" evidence="33">
    <location>
        <begin position="196"/>
        <end position="290"/>
    </location>
</feature>
<dbReference type="InterPro" id="IPR036179">
    <property type="entry name" value="Ig-like_dom_sf"/>
</dbReference>
<keyword evidence="4" id="KW-0597">Phosphoprotein</keyword>
<dbReference type="GO" id="GO:0016477">
    <property type="term" value="P:cell migration"/>
    <property type="evidence" value="ECO:0007669"/>
    <property type="project" value="TreeGrafter"/>
</dbReference>
<keyword evidence="30" id="KW-0732">Signal</keyword>
<proteinExistence type="inferred from homology"/>
<protein>
    <recommendedName>
        <fullName evidence="24">Tyrosine-protein kinase receptor UFO</fullName>
        <ecNumber evidence="3">2.7.10.1</ecNumber>
    </recommendedName>
</protein>
<evidence type="ECO:0000313" key="34">
    <source>
        <dbReference type="EMBL" id="DBA20628.1"/>
    </source>
</evidence>
<dbReference type="GO" id="GO:0043066">
    <property type="term" value="P:negative regulation of apoptotic process"/>
    <property type="evidence" value="ECO:0007669"/>
    <property type="project" value="TreeGrafter"/>
</dbReference>
<feature type="signal peptide" evidence="30">
    <location>
        <begin position="1"/>
        <end position="19"/>
    </location>
</feature>
<evidence type="ECO:0000256" key="12">
    <source>
        <dbReference type="ARBA" id="ARBA00022840"/>
    </source>
</evidence>
<feature type="binding site" evidence="27">
    <location>
        <position position="626"/>
    </location>
    <ligand>
        <name>Mg(2+)</name>
        <dbReference type="ChEBI" id="CHEBI:18420"/>
    </ligand>
</feature>
<keyword evidence="12 26" id="KW-0067">ATP-binding</keyword>
<dbReference type="Gene3D" id="3.30.200.20">
    <property type="entry name" value="Phosphorylase Kinase, domain 1"/>
    <property type="match status" value="1"/>
</dbReference>
<keyword evidence="19" id="KW-0675">Receptor</keyword>
<feature type="domain" description="Protein kinase" evidence="31">
    <location>
        <begin position="485"/>
        <end position="752"/>
    </location>
</feature>
<evidence type="ECO:0000256" key="29">
    <source>
        <dbReference type="SAM" id="Phobius"/>
    </source>
</evidence>
<dbReference type="GO" id="GO:0045087">
    <property type="term" value="P:innate immune response"/>
    <property type="evidence" value="ECO:0007669"/>
    <property type="project" value="UniProtKB-KW"/>
</dbReference>
<evidence type="ECO:0000259" key="32">
    <source>
        <dbReference type="PROSITE" id="PS50835"/>
    </source>
</evidence>
<dbReference type="GO" id="GO:0051249">
    <property type="term" value="P:regulation of lymphocyte activation"/>
    <property type="evidence" value="ECO:0007669"/>
    <property type="project" value="UniProtKB-ARBA"/>
</dbReference>
<evidence type="ECO:0000256" key="24">
    <source>
        <dbReference type="ARBA" id="ARBA00068587"/>
    </source>
</evidence>
<evidence type="ECO:0000256" key="26">
    <source>
        <dbReference type="PIRSR" id="PIRSR000615-2"/>
    </source>
</evidence>
<dbReference type="InterPro" id="IPR036116">
    <property type="entry name" value="FN3_sf"/>
</dbReference>
<gene>
    <name evidence="34" type="ORF">GDO54_017388</name>
</gene>
<dbReference type="PROSITE" id="PS50853">
    <property type="entry name" value="FN3"/>
    <property type="match status" value="2"/>
</dbReference>
<dbReference type="PROSITE" id="PS00109">
    <property type="entry name" value="PROTEIN_KINASE_TYR"/>
    <property type="match status" value="1"/>
</dbReference>
<dbReference type="InterPro" id="IPR013783">
    <property type="entry name" value="Ig-like_fold"/>
</dbReference>
<evidence type="ECO:0000259" key="31">
    <source>
        <dbReference type="PROSITE" id="PS50011"/>
    </source>
</evidence>
<evidence type="ECO:0000256" key="2">
    <source>
        <dbReference type="ARBA" id="ARBA00006692"/>
    </source>
</evidence>
<dbReference type="InterPro" id="IPR011009">
    <property type="entry name" value="Kinase-like_dom_sf"/>
</dbReference>
<keyword evidence="10" id="KW-0418">Kinase</keyword>
<keyword evidence="16 29" id="KW-0472">Membrane</keyword>
<dbReference type="FunFam" id="1.10.510.10:FF:000089">
    <property type="entry name" value="Tyrosine-protein kinase receptor TYRO3"/>
    <property type="match status" value="1"/>
</dbReference>
<evidence type="ECO:0000259" key="33">
    <source>
        <dbReference type="PROSITE" id="PS50853"/>
    </source>
</evidence>
<feature type="active site" description="Proton acceptor" evidence="25">
    <location>
        <position position="621"/>
    </location>
</feature>
<sequence>MGLMFGVLFLLGILRAVLAQNGIYFTTNPTNVTSSLGKDIVLRCIASGEGEPPDVEWLRDGETLAYADINQIQIPQDDGDDKWLSISELNIHSLQLSDSGLYQCSVFVGQNTVLSDAAYLQLEGLPVFIDEPEDMHVYSDLHFNLSCDAHGPPDPVRVIWLQDGMPLNSLADELALTPSLLQVRGLNKSSLFSCEAHNDKGVTTSRTATIKVLPRKPVDLRLVTRSTTELEISWLPGKSGAHQVYVCTVQCCHVISGLAPYTKYDVRVACLNSEGVSHWTDWVAIETMEGIPSSSPENVTAIKNETVTIVKWKEPRPPLNGVLKGYKLAYQTKDQPEVVMDAGINSEVTLEIMHPVDNLTVRVSAYTIAGDGPWSDPIIASFQNYAVRDSLNSLFSWHWWYVVLVVAVAVFGAIMLLIFLARLRRKETRYGEAFEPTVEQGELVVRYRVKKSYSRRTTEATLNRLGISHDLKEKLRDVMVDRHKLTLGKTLGEGEFGSVMEGQLNQDDYILKVAVKTMKIAICTRTEMEEFLSEAVCMKEFDHPNVMRLIGVCLQNTENEGYPSPVVILPFMKHGDLHSFLLYSRLGDAPLFLPTQTLVKFMTDISSGMEYLSSKNFIHRDLAARNCMLNENMNVCVADFGLSKKIYNGDYYRQGRIAKMPVKWIAIESLADRVYTTKSDVWSFGVTMWEIATRGQTPYPGVENSEIYDYLRQGNRLKQPPDCLDGLYELMSSCWQLNAKDRPTFETLHRELEKILKNLPPAKDPEEILYVNMEEPFSSSFIDDGELGAVGGLDTKDFGDDIFSKPSSVTAEIHQPENTNRYVMCPGHEATRLITTMDHPRYSSTVEEGTLEELLAGQGFR</sequence>
<dbReference type="PANTHER" id="PTHR24416:SF323">
    <property type="entry name" value="TYROSINE-PROTEIN KINASE RECEPTOR UFO"/>
    <property type="match status" value="1"/>
</dbReference>
<keyword evidence="15 29" id="KW-1133">Transmembrane helix</keyword>
<evidence type="ECO:0000313" key="35">
    <source>
        <dbReference type="Proteomes" id="UP001181693"/>
    </source>
</evidence>
<dbReference type="GO" id="GO:0030168">
    <property type="term" value="P:platelet activation"/>
    <property type="evidence" value="ECO:0007669"/>
    <property type="project" value="TreeGrafter"/>
</dbReference>
<evidence type="ECO:0000256" key="18">
    <source>
        <dbReference type="ARBA" id="ARBA00023157"/>
    </source>
</evidence>
<accession>A0AAV3A4F0</accession>
<evidence type="ECO:0000256" key="22">
    <source>
        <dbReference type="ARBA" id="ARBA00051243"/>
    </source>
</evidence>
<dbReference type="PROSITE" id="PS50011">
    <property type="entry name" value="PROTEIN_KINASE_DOM"/>
    <property type="match status" value="1"/>
</dbReference>
<keyword evidence="27" id="KW-0479">Metal-binding</keyword>
<dbReference type="GO" id="GO:0005886">
    <property type="term" value="C:plasma membrane"/>
    <property type="evidence" value="ECO:0007669"/>
    <property type="project" value="TreeGrafter"/>
</dbReference>
<dbReference type="InterPro" id="IPR003961">
    <property type="entry name" value="FN3_dom"/>
</dbReference>
<organism evidence="34 35">
    <name type="scientific">Pyxicephalus adspersus</name>
    <name type="common">African bullfrog</name>
    <dbReference type="NCBI Taxonomy" id="30357"/>
    <lineage>
        <taxon>Eukaryota</taxon>
        <taxon>Metazoa</taxon>
        <taxon>Chordata</taxon>
        <taxon>Craniata</taxon>
        <taxon>Vertebrata</taxon>
        <taxon>Euteleostomi</taxon>
        <taxon>Amphibia</taxon>
        <taxon>Batrachia</taxon>
        <taxon>Anura</taxon>
        <taxon>Neobatrachia</taxon>
        <taxon>Ranoidea</taxon>
        <taxon>Pyxicephalidae</taxon>
        <taxon>Pyxicephalinae</taxon>
        <taxon>Pyxicephalus</taxon>
    </lineage>
</organism>
<dbReference type="GO" id="GO:0007399">
    <property type="term" value="P:nervous system development"/>
    <property type="evidence" value="ECO:0007669"/>
    <property type="project" value="TreeGrafter"/>
</dbReference>
<dbReference type="FunFam" id="2.60.40.10:FF:000696">
    <property type="entry name" value="tyrosine-protein kinase receptor UFO isoform X1"/>
    <property type="match status" value="1"/>
</dbReference>
<dbReference type="GO" id="GO:0051897">
    <property type="term" value="P:positive regulation of phosphatidylinositol 3-kinase/protein kinase B signal transduction"/>
    <property type="evidence" value="ECO:0007669"/>
    <property type="project" value="TreeGrafter"/>
</dbReference>
<feature type="binding site" evidence="26">
    <location>
        <position position="625"/>
    </location>
    <ligand>
        <name>ATP</name>
        <dbReference type="ChEBI" id="CHEBI:30616"/>
    </ligand>
</feature>
<feature type="binding site" evidence="28">
    <location>
        <position position="516"/>
    </location>
    <ligand>
        <name>ATP</name>
        <dbReference type="ChEBI" id="CHEBI:30616"/>
    </ligand>
</feature>
<feature type="transmembrane region" description="Helical" evidence="29">
    <location>
        <begin position="399"/>
        <end position="420"/>
    </location>
</feature>
<evidence type="ECO:0000256" key="7">
    <source>
        <dbReference type="ARBA" id="ARBA00022692"/>
    </source>
</evidence>
<comment type="subcellular location">
    <subcellularLocation>
        <location evidence="1">Membrane</location>
        <topology evidence="1">Single-pass type I membrane protein</topology>
    </subcellularLocation>
</comment>
<keyword evidence="7 29" id="KW-0812">Transmembrane</keyword>
<dbReference type="CDD" id="cd05075">
    <property type="entry name" value="PTKc_Axl"/>
    <property type="match status" value="1"/>
</dbReference>
<evidence type="ECO:0000256" key="23">
    <source>
        <dbReference type="ARBA" id="ARBA00064126"/>
    </source>
</evidence>
<comment type="catalytic activity">
    <reaction evidence="22">
        <text>L-tyrosyl-[protein] + ATP = O-phospho-L-tyrosyl-[protein] + ADP + H(+)</text>
        <dbReference type="Rhea" id="RHEA:10596"/>
        <dbReference type="Rhea" id="RHEA-COMP:10136"/>
        <dbReference type="Rhea" id="RHEA-COMP:20101"/>
        <dbReference type="ChEBI" id="CHEBI:15378"/>
        <dbReference type="ChEBI" id="CHEBI:30616"/>
        <dbReference type="ChEBI" id="CHEBI:46858"/>
        <dbReference type="ChEBI" id="CHEBI:61978"/>
        <dbReference type="ChEBI" id="CHEBI:456216"/>
        <dbReference type="EC" id="2.7.10.1"/>
    </reaction>
</comment>
<dbReference type="PROSITE" id="PS00107">
    <property type="entry name" value="PROTEIN_KINASE_ATP"/>
    <property type="match status" value="1"/>
</dbReference>
<name>A0AAV3A4F0_PYXAD</name>
<keyword evidence="11" id="KW-0221">Differentiation</keyword>
<dbReference type="SMART" id="SM00219">
    <property type="entry name" value="TyrKc"/>
    <property type="match status" value="1"/>
</dbReference>
<comment type="similarity">
    <text evidence="2">Belongs to the protein kinase superfamily. CAMK Ser/Thr protein kinase family.</text>
</comment>
<evidence type="ECO:0000256" key="9">
    <source>
        <dbReference type="ARBA" id="ARBA00022741"/>
    </source>
</evidence>
<dbReference type="SMART" id="SM00060">
    <property type="entry name" value="FN3"/>
    <property type="match status" value="2"/>
</dbReference>
<evidence type="ECO:0000256" key="19">
    <source>
        <dbReference type="ARBA" id="ARBA00023170"/>
    </source>
</evidence>
<dbReference type="SMART" id="SM00409">
    <property type="entry name" value="IG"/>
    <property type="match status" value="2"/>
</dbReference>
<keyword evidence="14" id="KW-0391">Immunity</keyword>
<feature type="domain" description="Ig-like" evidence="32">
    <location>
        <begin position="23"/>
        <end position="115"/>
    </location>
</feature>
<dbReference type="SUPFAM" id="SSF48726">
    <property type="entry name" value="Immunoglobulin"/>
    <property type="match status" value="2"/>
</dbReference>
<evidence type="ECO:0000256" key="17">
    <source>
        <dbReference type="ARBA" id="ARBA00023137"/>
    </source>
</evidence>
<dbReference type="GO" id="GO:0046872">
    <property type="term" value="F:metal ion binding"/>
    <property type="evidence" value="ECO:0007669"/>
    <property type="project" value="UniProtKB-KW"/>
</dbReference>
<dbReference type="GO" id="GO:0006909">
    <property type="term" value="P:phagocytosis"/>
    <property type="evidence" value="ECO:0007669"/>
    <property type="project" value="TreeGrafter"/>
</dbReference>
<comment type="subunit">
    <text evidence="23">Heterodimer and heterotetramer with ligand GAS6. Interacts with CBL, GRB2, LCK, NCK2, PIK3R1, PIK3R2, PIK3R3, PLCG1, SOCS1 and TNS2. Part of a complex including AXL, TNK2 and GRB2, in which GRB2 promotes AXL recruitment by TNK2.</text>
</comment>
<dbReference type="EC" id="2.7.10.1" evidence="3"/>
<reference evidence="34" key="1">
    <citation type="thesis" date="2020" institute="ProQuest LLC" country="789 East Eisenhower Parkway, Ann Arbor, MI, USA">
        <title>Comparative Genomics and Chromosome Evolution.</title>
        <authorList>
            <person name="Mudd A.B."/>
        </authorList>
    </citation>
    <scope>NUCLEOTIDE SEQUENCE</scope>
    <source>
        <strain evidence="34">1538</strain>
        <tissue evidence="34">Blood</tissue>
    </source>
</reference>
<dbReference type="InterPro" id="IPR008266">
    <property type="entry name" value="Tyr_kinase_AS"/>
</dbReference>
<evidence type="ECO:0000256" key="1">
    <source>
        <dbReference type="ARBA" id="ARBA00004479"/>
    </source>
</evidence>
<evidence type="ECO:0000256" key="6">
    <source>
        <dbReference type="ARBA" id="ARBA00022679"/>
    </source>
</evidence>
<dbReference type="Proteomes" id="UP001181693">
    <property type="component" value="Unassembled WGS sequence"/>
</dbReference>
<dbReference type="GO" id="GO:0043235">
    <property type="term" value="C:receptor complex"/>
    <property type="evidence" value="ECO:0007669"/>
    <property type="project" value="TreeGrafter"/>
</dbReference>
<evidence type="ECO:0000256" key="14">
    <source>
        <dbReference type="ARBA" id="ARBA00022859"/>
    </source>
</evidence>
<comment type="caution">
    <text evidence="34">The sequence shown here is derived from an EMBL/GenBank/DDBJ whole genome shotgun (WGS) entry which is preliminary data.</text>
</comment>
<dbReference type="InterPro" id="IPR003598">
    <property type="entry name" value="Ig_sub2"/>
</dbReference>
<dbReference type="EMBL" id="DYDO01000007">
    <property type="protein sequence ID" value="DBA20628.1"/>
    <property type="molecule type" value="Genomic_DNA"/>
</dbReference>
<evidence type="ECO:0000256" key="28">
    <source>
        <dbReference type="PROSITE-ProRule" id="PRU10141"/>
    </source>
</evidence>
<dbReference type="GO" id="GO:0001779">
    <property type="term" value="P:natural killer cell differentiation"/>
    <property type="evidence" value="ECO:0007669"/>
    <property type="project" value="TreeGrafter"/>
</dbReference>
<dbReference type="Gene3D" id="1.10.510.10">
    <property type="entry name" value="Transferase(Phosphotransferase) domain 1"/>
    <property type="match status" value="1"/>
</dbReference>
<keyword evidence="20" id="KW-0325">Glycoprotein</keyword>
<feature type="chain" id="PRO_5043965832" description="Tyrosine-protein kinase receptor UFO" evidence="30">
    <location>
        <begin position="20"/>
        <end position="861"/>
    </location>
</feature>
<evidence type="ECO:0000256" key="25">
    <source>
        <dbReference type="PIRSR" id="PIRSR000615-1"/>
    </source>
</evidence>
<dbReference type="InterPro" id="IPR050122">
    <property type="entry name" value="RTK"/>
</dbReference>
<evidence type="ECO:0000256" key="5">
    <source>
        <dbReference type="ARBA" id="ARBA00022588"/>
    </source>
</evidence>
<dbReference type="Pfam" id="PF13927">
    <property type="entry name" value="Ig_3"/>
    <property type="match status" value="1"/>
</dbReference>
<dbReference type="PRINTS" id="PR00109">
    <property type="entry name" value="TYRKINASE"/>
</dbReference>
<dbReference type="Pfam" id="PF00041">
    <property type="entry name" value="fn3"/>
    <property type="match status" value="1"/>
</dbReference>
<evidence type="ECO:0000256" key="15">
    <source>
        <dbReference type="ARBA" id="ARBA00022989"/>
    </source>
</evidence>
<dbReference type="FunFam" id="3.30.200.20:FF:000509">
    <property type="entry name" value="Tyrosine-protein kinase receptor UFO"/>
    <property type="match status" value="1"/>
</dbReference>
<dbReference type="GO" id="GO:0007169">
    <property type="term" value="P:cell surface receptor protein tyrosine kinase signaling pathway"/>
    <property type="evidence" value="ECO:0007669"/>
    <property type="project" value="TreeGrafter"/>
</dbReference>
<keyword evidence="17" id="KW-0829">Tyrosine-protein kinase</keyword>
<keyword evidence="18" id="KW-1015">Disulfide bond</keyword>
<evidence type="ECO:0000256" key="30">
    <source>
        <dbReference type="SAM" id="SignalP"/>
    </source>
</evidence>
<dbReference type="InterPro" id="IPR000719">
    <property type="entry name" value="Prot_kinase_dom"/>
</dbReference>
<feature type="domain" description="Fibronectin type-III" evidence="33">
    <location>
        <begin position="292"/>
        <end position="385"/>
    </location>
</feature>
<keyword evidence="13" id="KW-0832">Ubl conjugation</keyword>
<dbReference type="AlphaFoldDB" id="A0AAV3A4F0"/>
<feature type="domain" description="Ig-like" evidence="32">
    <location>
        <begin position="126"/>
        <end position="209"/>
    </location>
</feature>
<evidence type="ECO:0000256" key="10">
    <source>
        <dbReference type="ARBA" id="ARBA00022777"/>
    </source>
</evidence>
<evidence type="ECO:0000256" key="21">
    <source>
        <dbReference type="ARBA" id="ARBA00023319"/>
    </source>
</evidence>
<dbReference type="InterPro" id="IPR001245">
    <property type="entry name" value="Ser-Thr/Tyr_kinase_cat_dom"/>
</dbReference>
<feature type="binding site" evidence="27">
    <location>
        <position position="639"/>
    </location>
    <ligand>
        <name>Mg(2+)</name>
        <dbReference type="ChEBI" id="CHEBI:18420"/>
    </ligand>
</feature>
<dbReference type="Gene3D" id="2.60.40.10">
    <property type="entry name" value="Immunoglobulins"/>
    <property type="match status" value="4"/>
</dbReference>
<dbReference type="FunFam" id="2.60.40.10:FF:000662">
    <property type="entry name" value="Tyrosine-protein kinase receptor UFO"/>
    <property type="match status" value="1"/>
</dbReference>
<dbReference type="SUPFAM" id="SSF56112">
    <property type="entry name" value="Protein kinase-like (PK-like)"/>
    <property type="match status" value="1"/>
</dbReference>
<evidence type="ECO:0000256" key="13">
    <source>
        <dbReference type="ARBA" id="ARBA00022843"/>
    </source>
</evidence>
<keyword evidence="5" id="KW-0399">Innate immunity</keyword>
<evidence type="ECO:0000256" key="11">
    <source>
        <dbReference type="ARBA" id="ARBA00022782"/>
    </source>
</evidence>
<evidence type="ECO:0000256" key="27">
    <source>
        <dbReference type="PIRSR" id="PIRSR000615-3"/>
    </source>
</evidence>
<dbReference type="InterPro" id="IPR017441">
    <property type="entry name" value="Protein_kinase_ATP_BS"/>
</dbReference>
<evidence type="ECO:0000256" key="20">
    <source>
        <dbReference type="ARBA" id="ARBA00023180"/>
    </source>
</evidence>
<dbReference type="GO" id="GO:0004714">
    <property type="term" value="F:transmembrane receptor protein tyrosine kinase activity"/>
    <property type="evidence" value="ECO:0007669"/>
    <property type="project" value="UniProtKB-EC"/>
</dbReference>
<dbReference type="PROSITE" id="PS50835">
    <property type="entry name" value="IG_LIKE"/>
    <property type="match status" value="2"/>
</dbReference>
<keyword evidence="8" id="KW-0677">Repeat</keyword>
<evidence type="ECO:0000256" key="16">
    <source>
        <dbReference type="ARBA" id="ARBA00023136"/>
    </source>
</evidence>
<evidence type="ECO:0000256" key="3">
    <source>
        <dbReference type="ARBA" id="ARBA00011902"/>
    </source>
</evidence>
<dbReference type="InterPro" id="IPR020635">
    <property type="entry name" value="Tyr_kinase_cat_dom"/>
</dbReference>
<keyword evidence="9 26" id="KW-0547">Nucleotide-binding</keyword>
<dbReference type="PIRSF" id="PIRSF000615">
    <property type="entry name" value="TyrPK_CSF1-R"/>
    <property type="match status" value="1"/>
</dbReference>
<dbReference type="GO" id="GO:0005524">
    <property type="term" value="F:ATP binding"/>
    <property type="evidence" value="ECO:0007669"/>
    <property type="project" value="UniProtKB-UniRule"/>
</dbReference>
<dbReference type="GO" id="GO:0001818">
    <property type="term" value="P:negative regulation of cytokine production"/>
    <property type="evidence" value="ECO:0007669"/>
    <property type="project" value="UniProtKB-ARBA"/>
</dbReference>
<dbReference type="Pfam" id="PF13895">
    <property type="entry name" value="Ig_2"/>
    <property type="match status" value="1"/>
</dbReference>
<dbReference type="InterPro" id="IPR003599">
    <property type="entry name" value="Ig_sub"/>
</dbReference>
<evidence type="ECO:0000256" key="4">
    <source>
        <dbReference type="ARBA" id="ARBA00022553"/>
    </source>
</evidence>
<keyword evidence="27" id="KW-0460">Magnesium</keyword>
<dbReference type="CDD" id="cd00063">
    <property type="entry name" value="FN3"/>
    <property type="match status" value="2"/>
</dbReference>